<evidence type="ECO:0000256" key="6">
    <source>
        <dbReference type="ARBA" id="ARBA00023136"/>
    </source>
</evidence>
<evidence type="ECO:0000256" key="5">
    <source>
        <dbReference type="ARBA" id="ARBA00022989"/>
    </source>
</evidence>
<dbReference type="AlphaFoldDB" id="A0AB35MHW8"/>
<comment type="pathway">
    <text evidence="2">Carotenoid biosynthesis.</text>
</comment>
<comment type="caution">
    <text evidence="9">The sequence shown here is derived from an EMBL/GenBank/DDBJ whole genome shotgun (WGS) entry which is preliminary data.</text>
</comment>
<evidence type="ECO:0000256" key="2">
    <source>
        <dbReference type="ARBA" id="ARBA00004829"/>
    </source>
</evidence>
<feature type="transmembrane region" description="Helical" evidence="8">
    <location>
        <begin position="36"/>
        <end position="61"/>
    </location>
</feature>
<keyword evidence="6 8" id="KW-0472">Membrane</keyword>
<dbReference type="InterPro" id="IPR017825">
    <property type="entry name" value="Lycopene_cyclase_dom"/>
</dbReference>
<keyword evidence="3 8" id="KW-0812">Transmembrane</keyword>
<dbReference type="Proteomes" id="UP001172756">
    <property type="component" value="Unassembled WGS sequence"/>
</dbReference>
<evidence type="ECO:0000256" key="3">
    <source>
        <dbReference type="ARBA" id="ARBA00022692"/>
    </source>
</evidence>
<dbReference type="RefSeq" id="WP_301160291.1">
    <property type="nucleotide sequence ID" value="NZ_JAUHQB010000004.1"/>
</dbReference>
<keyword evidence="7" id="KW-0413">Isomerase</keyword>
<evidence type="ECO:0000256" key="1">
    <source>
        <dbReference type="ARBA" id="ARBA00004141"/>
    </source>
</evidence>
<evidence type="ECO:0000256" key="7">
    <source>
        <dbReference type="ARBA" id="ARBA00023235"/>
    </source>
</evidence>
<sequence>MSQFAYLTALVVSIGGLAVLDLRYRIALFDQPRRTLLTVGIAVAAFLAWDAAGVGLGIFFIGGAPYLTGVVLAPEVPLEELFFLILLVYQTLLLWRWLDRRARPASREAAS</sequence>
<feature type="transmembrane region" description="Helical" evidence="8">
    <location>
        <begin position="81"/>
        <end position="98"/>
    </location>
</feature>
<dbReference type="GO" id="GO:0045436">
    <property type="term" value="F:lycopene beta cyclase activity"/>
    <property type="evidence" value="ECO:0007669"/>
    <property type="project" value="UniProtKB-ARBA"/>
</dbReference>
<evidence type="ECO:0000256" key="4">
    <source>
        <dbReference type="ARBA" id="ARBA00022746"/>
    </source>
</evidence>
<dbReference type="GO" id="GO:0016117">
    <property type="term" value="P:carotenoid biosynthetic process"/>
    <property type="evidence" value="ECO:0007669"/>
    <property type="project" value="UniProtKB-KW"/>
</dbReference>
<evidence type="ECO:0000256" key="8">
    <source>
        <dbReference type="SAM" id="Phobius"/>
    </source>
</evidence>
<proteinExistence type="predicted"/>
<protein>
    <submittedName>
        <fullName evidence="9">Lycopene cyclase domain-containing protein</fullName>
    </submittedName>
</protein>
<dbReference type="NCBIfam" id="TIGR03462">
    <property type="entry name" value="CarR_dom_SF"/>
    <property type="match status" value="1"/>
</dbReference>
<name>A0AB35MHW8_9MICO</name>
<reference evidence="9 10" key="1">
    <citation type="submission" date="2023-06" db="EMBL/GenBank/DDBJ databases">
        <title>SYSU T0a273.</title>
        <authorList>
            <person name="Gao L."/>
            <person name="Fang B.-Z."/>
            <person name="Li W.-J."/>
        </authorList>
    </citation>
    <scope>NUCLEOTIDE SEQUENCE [LARGE SCALE GENOMIC DNA]</scope>
    <source>
        <strain evidence="9 10">SYSU T0a273</strain>
    </source>
</reference>
<organism evidence="9 10">
    <name type="scientific">Demequina lignilytica</name>
    <dbReference type="NCBI Taxonomy" id="3051663"/>
    <lineage>
        <taxon>Bacteria</taxon>
        <taxon>Bacillati</taxon>
        <taxon>Actinomycetota</taxon>
        <taxon>Actinomycetes</taxon>
        <taxon>Micrococcales</taxon>
        <taxon>Demequinaceae</taxon>
        <taxon>Demequina</taxon>
    </lineage>
</organism>
<accession>A0AB35MHW8</accession>
<dbReference type="GO" id="GO:0016872">
    <property type="term" value="F:intramolecular lyase activity"/>
    <property type="evidence" value="ECO:0007669"/>
    <property type="project" value="InterPro"/>
</dbReference>
<evidence type="ECO:0000313" key="9">
    <source>
        <dbReference type="EMBL" id="MDN4483419.1"/>
    </source>
</evidence>
<dbReference type="EMBL" id="JAUHQB010000004">
    <property type="protein sequence ID" value="MDN4483419.1"/>
    <property type="molecule type" value="Genomic_DNA"/>
</dbReference>
<comment type="subcellular location">
    <subcellularLocation>
        <location evidence="1">Membrane</location>
        <topology evidence="1">Multi-pass membrane protein</topology>
    </subcellularLocation>
</comment>
<gene>
    <name evidence="9" type="ORF">QQ002_07705</name>
</gene>
<evidence type="ECO:0000313" key="10">
    <source>
        <dbReference type="Proteomes" id="UP001172756"/>
    </source>
</evidence>
<keyword evidence="4" id="KW-0125">Carotenoid biosynthesis</keyword>
<keyword evidence="5 8" id="KW-1133">Transmembrane helix</keyword>
<dbReference type="GO" id="GO:0016020">
    <property type="term" value="C:membrane"/>
    <property type="evidence" value="ECO:0007669"/>
    <property type="project" value="UniProtKB-SubCell"/>
</dbReference>
<feature type="transmembrane region" description="Helical" evidence="8">
    <location>
        <begin position="6"/>
        <end position="24"/>
    </location>
</feature>